<comment type="similarity">
    <text evidence="1">Belongs to the CapA family.</text>
</comment>
<dbReference type="PANTHER" id="PTHR33393">
    <property type="entry name" value="POLYGLUTAMINE SYNTHESIS ACCESSORY PROTEIN RV0574C-RELATED"/>
    <property type="match status" value="1"/>
</dbReference>
<dbReference type="PROSITE" id="PS51257">
    <property type="entry name" value="PROKAR_LIPOPROTEIN"/>
    <property type="match status" value="1"/>
</dbReference>
<keyword evidence="3" id="KW-0732">Signal</keyword>
<dbReference type="InterPro" id="IPR019079">
    <property type="entry name" value="Capsule_synth_CapA"/>
</dbReference>
<gene>
    <name evidence="5" type="ORF">SAMN05192557_1644</name>
</gene>
<feature type="signal peptide" evidence="3">
    <location>
        <begin position="1"/>
        <end position="23"/>
    </location>
</feature>
<dbReference type="InterPro" id="IPR029052">
    <property type="entry name" value="Metallo-depent_PP-like"/>
</dbReference>
<accession>A0A662Z4E8</accession>
<evidence type="ECO:0000313" key="5">
    <source>
        <dbReference type="EMBL" id="SEW10992.1"/>
    </source>
</evidence>
<evidence type="ECO:0000256" key="2">
    <source>
        <dbReference type="SAM" id="MobiDB-lite"/>
    </source>
</evidence>
<dbReference type="SMART" id="SM00854">
    <property type="entry name" value="PGA_cap"/>
    <property type="match status" value="1"/>
</dbReference>
<feature type="compositionally biased region" description="Acidic residues" evidence="2">
    <location>
        <begin position="24"/>
        <end position="88"/>
    </location>
</feature>
<dbReference type="PANTHER" id="PTHR33393:SF12">
    <property type="entry name" value="CAPSULE BIOSYNTHESIS PROTEIN CAPA"/>
    <property type="match status" value="1"/>
</dbReference>
<evidence type="ECO:0000313" key="6">
    <source>
        <dbReference type="Proteomes" id="UP000243605"/>
    </source>
</evidence>
<dbReference type="Gene3D" id="3.60.21.10">
    <property type="match status" value="1"/>
</dbReference>
<protein>
    <submittedName>
        <fullName evidence="5">Poly-gamma-glutamate synthesis protein (Capsule biosynthesis protein)</fullName>
    </submittedName>
</protein>
<keyword evidence="6" id="KW-1185">Reference proteome</keyword>
<proteinExistence type="inferred from homology"/>
<dbReference type="RefSeq" id="WP_091475654.1">
    <property type="nucleotide sequence ID" value="NZ_FOIT01000005.1"/>
</dbReference>
<evidence type="ECO:0000259" key="4">
    <source>
        <dbReference type="SMART" id="SM00854"/>
    </source>
</evidence>
<dbReference type="SUPFAM" id="SSF56300">
    <property type="entry name" value="Metallo-dependent phosphatases"/>
    <property type="match status" value="1"/>
</dbReference>
<evidence type="ECO:0000256" key="3">
    <source>
        <dbReference type="SAM" id="SignalP"/>
    </source>
</evidence>
<dbReference type="CDD" id="cd07381">
    <property type="entry name" value="MPP_CapA"/>
    <property type="match status" value="1"/>
</dbReference>
<dbReference type="EMBL" id="FOIT01000005">
    <property type="protein sequence ID" value="SEW10992.1"/>
    <property type="molecule type" value="Genomic_DNA"/>
</dbReference>
<reference evidence="5 6" key="1">
    <citation type="submission" date="2016-10" db="EMBL/GenBank/DDBJ databases">
        <authorList>
            <person name="Varghese N."/>
            <person name="Submissions S."/>
        </authorList>
    </citation>
    <scope>NUCLEOTIDE SEQUENCE [LARGE SCALE GENOMIC DNA]</scope>
    <source>
        <strain evidence="5 6">IBRC-M10081</strain>
    </source>
</reference>
<dbReference type="OrthoDB" id="9810906at2"/>
<dbReference type="InterPro" id="IPR052169">
    <property type="entry name" value="CW_Biosynth-Accessory"/>
</dbReference>
<feature type="chain" id="PRO_5025061966" evidence="3">
    <location>
        <begin position="24"/>
        <end position="452"/>
    </location>
</feature>
<sequence>MNKLHLTKLAVGALLVSMLAACNDDNDTDNDTEETDDSNAETEENVDESSEEDTEDSEDTEDTESDDSESDDSTADSDTEEEEVEEEIEDINVRITFTGDIMGHQPQIESAWDESLGQYNYDPVFEFVAPHFEDSDVVIGNLELTLAGPDYPYAGYPMFNSPDELLDAIENAGYTMLNLTNNHSWDTGIDGLIRTREQVDASSMEAWGTYVEEPESRVVYKEFGDKTFAFLTYAETFNGMVDHVNNPEYVIQHSNFINETYMLEDLEEAKANDADAIIVNMHWGEEYQHEPTERAVEWTEFLVENGADIVMGGHPHVLQPAELIEVGDNQAFVSYSLGNFVSNQRFESLGNVYGETVARATENGVIVHLDVTISGDDVRLTDVEFVPTWVYAGYEKTGSYDYAILPTEDFIEDPRFAETYVDRITASRDHTLTILGNYGIFEEEIDLELGTY</sequence>
<name>A0A662Z4E8_9STAP</name>
<organism evidence="5 6">
    <name type="scientific">Aliicoccus persicus</name>
    <dbReference type="NCBI Taxonomy" id="930138"/>
    <lineage>
        <taxon>Bacteria</taxon>
        <taxon>Bacillati</taxon>
        <taxon>Bacillota</taxon>
        <taxon>Bacilli</taxon>
        <taxon>Bacillales</taxon>
        <taxon>Staphylococcaceae</taxon>
        <taxon>Aliicoccus</taxon>
    </lineage>
</organism>
<dbReference type="Proteomes" id="UP000243605">
    <property type="component" value="Unassembled WGS sequence"/>
</dbReference>
<dbReference type="Pfam" id="PF09587">
    <property type="entry name" value="PGA_cap"/>
    <property type="match status" value="1"/>
</dbReference>
<dbReference type="AlphaFoldDB" id="A0A662Z4E8"/>
<feature type="region of interest" description="Disordered" evidence="2">
    <location>
        <begin position="23"/>
        <end position="88"/>
    </location>
</feature>
<evidence type="ECO:0000256" key="1">
    <source>
        <dbReference type="ARBA" id="ARBA00005662"/>
    </source>
</evidence>
<feature type="domain" description="Capsule synthesis protein CapA" evidence="4">
    <location>
        <begin position="94"/>
        <end position="344"/>
    </location>
</feature>